<dbReference type="Gene3D" id="3.30.70.1790">
    <property type="entry name" value="RepB DNA-primase, N-terminal domain"/>
    <property type="match status" value="1"/>
</dbReference>
<gene>
    <name evidence="3" type="ORF">FNU79_01255</name>
</gene>
<evidence type="ECO:0000313" key="3">
    <source>
        <dbReference type="EMBL" id="TSA87902.1"/>
    </source>
</evidence>
<dbReference type="InterPro" id="IPR025048">
    <property type="entry name" value="DUF3987"/>
</dbReference>
<dbReference type="AlphaFoldDB" id="A0A553V617"/>
<dbReference type="Pfam" id="PF13148">
    <property type="entry name" value="DUF3987"/>
    <property type="match status" value="1"/>
</dbReference>
<dbReference type="EMBL" id="VKDB01000001">
    <property type="protein sequence ID" value="TSA87902.1"/>
    <property type="molecule type" value="Genomic_DNA"/>
</dbReference>
<sequence>MDTLPSEATALLAQLDGRSTFQTFDDRPVKNRRLSRILHDPAELQALNRQGAGVFVMVNEGDGEGRAIANVTRIRTYCADFDGQPLPERWPLAPSMLNESSLGKFHAYWILEDAESVPLDNNAFNVQQEAIARAVGSCPDDCKGLNRVMRLPGFLHQKGESFTSRIVSCTGERFTLAQIQAAFPLPAKLPIPLAQQPTHSPLTGKPSTQREAQQKYALITLHGLADELAQQQEPGRNNRLNAVGFRAGRLIGGGHLARGEVERELLNAATLTGLLESEVSPTLHSALTAGMADPEMLEDVGQMAGKVKDLHNSPSGLEWKPRQLLPPKLPPVPTMPPDMVPEALRGWLVNAAELACIPLELFAVLAVASISGLVGRSIKIKPERLQGWAVVPNLWAAIVGRPGAMKSMILDTALEFLQRLERQAAEAHEAQLLEVEIEREALLAEAARLKKQAAKSGGFDREALRDLKEREKENVAVAKRYVTQNVTYEKLGELIQENKRGLTFTRDELGSWINDLTREERAEALGFFLTAWNGEGMYSFERIGRGTVRADNPCISVIGGIQPGPLTSFMVRSRAGSAGDSGLLQRFQLIVWPDSMGEWIRQNRRASSEDKARAFSVFEALDSLYLPGEDEPPSLPFSDEAQPMWEEWRDALENRLRGGEVEHAPAFESHVSKYRSLAPSLALVFHVVELAAPDMDANQLPPVSVEALELALNWVEFLELHARKVYALELGTSNAPAYMLAEKIKAKAVKDGDRLRDLRRKDWAGLTDGLLDRAIEQLAALGWVQVEEIETGGRSSEVLRLHPDLIGGDA</sequence>
<protein>
    <submittedName>
        <fullName evidence="3">DUF3987 domain-containing protein</fullName>
    </submittedName>
</protein>
<keyword evidence="4" id="KW-1185">Reference proteome</keyword>
<evidence type="ECO:0000313" key="4">
    <source>
        <dbReference type="Proteomes" id="UP000316092"/>
    </source>
</evidence>
<evidence type="ECO:0000256" key="1">
    <source>
        <dbReference type="SAM" id="Coils"/>
    </source>
</evidence>
<name>A0A553V617_9DEIO</name>
<reference evidence="3 4" key="1">
    <citation type="submission" date="2019-07" db="EMBL/GenBank/DDBJ databases">
        <title>Deinococcus detaillus sp. nov., isolated from humus soil in Antarctica.</title>
        <authorList>
            <person name="Zhang K."/>
        </authorList>
    </citation>
    <scope>NUCLEOTIDE SEQUENCE [LARGE SCALE GENOMIC DNA]</scope>
    <source>
        <strain evidence="3 4">H1</strain>
    </source>
</reference>
<proteinExistence type="predicted"/>
<accession>A0A553V617</accession>
<dbReference type="Pfam" id="PF16793">
    <property type="entry name" value="RepB_primase"/>
    <property type="match status" value="1"/>
</dbReference>
<feature type="coiled-coil region" evidence="1">
    <location>
        <begin position="410"/>
        <end position="452"/>
    </location>
</feature>
<organism evidence="3 4">
    <name type="scientific">Deinococcus detaillensis</name>
    <dbReference type="NCBI Taxonomy" id="2592048"/>
    <lineage>
        <taxon>Bacteria</taxon>
        <taxon>Thermotogati</taxon>
        <taxon>Deinococcota</taxon>
        <taxon>Deinococci</taxon>
        <taxon>Deinococcales</taxon>
        <taxon>Deinococcaceae</taxon>
        <taxon>Deinococcus</taxon>
    </lineage>
</organism>
<feature type="domain" description="RepB-like DNA primase" evidence="2">
    <location>
        <begin position="94"/>
        <end position="160"/>
    </location>
</feature>
<keyword evidence="1" id="KW-0175">Coiled coil</keyword>
<evidence type="ECO:0000259" key="2">
    <source>
        <dbReference type="Pfam" id="PF16793"/>
    </source>
</evidence>
<dbReference type="InterPro" id="IPR039459">
    <property type="entry name" value="RepB-like_DNA_primase_dom"/>
</dbReference>
<dbReference type="RefSeq" id="WP_143719098.1">
    <property type="nucleotide sequence ID" value="NZ_VKDB01000001.1"/>
</dbReference>
<dbReference type="OrthoDB" id="784829at2"/>
<dbReference type="Proteomes" id="UP000316092">
    <property type="component" value="Unassembled WGS sequence"/>
</dbReference>
<comment type="caution">
    <text evidence="3">The sequence shown here is derived from an EMBL/GenBank/DDBJ whole genome shotgun (WGS) entry which is preliminary data.</text>
</comment>